<comment type="caution">
    <text evidence="1">The sequence shown here is derived from an EMBL/GenBank/DDBJ whole genome shotgun (WGS) entry which is preliminary data.</text>
</comment>
<evidence type="ECO:0000313" key="1">
    <source>
        <dbReference type="EMBL" id="EEX77423.1"/>
    </source>
</evidence>
<organism evidence="1 2">
    <name type="scientific">Selenomonas sputigena (strain ATCC 35185 / DSM 20758 / CCUG 44933 / VPI D19B-28)</name>
    <dbReference type="NCBI Taxonomy" id="546271"/>
    <lineage>
        <taxon>Bacteria</taxon>
        <taxon>Bacillati</taxon>
        <taxon>Bacillota</taxon>
        <taxon>Negativicutes</taxon>
        <taxon>Selenomonadales</taxon>
        <taxon>Selenomonadaceae</taxon>
        <taxon>Selenomonas</taxon>
    </lineage>
</organism>
<name>C9LUJ0_SELS3</name>
<proteinExistence type="predicted"/>
<reference evidence="1 2" key="1">
    <citation type="submission" date="2009-09" db="EMBL/GenBank/DDBJ databases">
        <authorList>
            <person name="Weinstock G."/>
            <person name="Sodergren E."/>
            <person name="Clifton S."/>
            <person name="Fulton L."/>
            <person name="Fulton B."/>
            <person name="Courtney L."/>
            <person name="Fronick C."/>
            <person name="Harrison M."/>
            <person name="Strong C."/>
            <person name="Farmer C."/>
            <person name="Delahaunty K."/>
            <person name="Markovic C."/>
            <person name="Hall O."/>
            <person name="Minx P."/>
            <person name="Tomlinson C."/>
            <person name="Mitreva M."/>
            <person name="Nelson J."/>
            <person name="Hou S."/>
            <person name="Wollam A."/>
            <person name="Pepin K.H."/>
            <person name="Johnson M."/>
            <person name="Bhonagiri V."/>
            <person name="Nash W.E."/>
            <person name="Warren W."/>
            <person name="Chinwalla A."/>
            <person name="Mardis E.R."/>
            <person name="Wilson R.K."/>
        </authorList>
    </citation>
    <scope>NUCLEOTIDE SEQUENCE [LARGE SCALE GENOMIC DNA]</scope>
    <source>
        <strain evidence="2">ATCC 35185 / DSM 20758 / VPI D19B-28</strain>
    </source>
</reference>
<evidence type="ECO:0000313" key="2">
    <source>
        <dbReference type="Proteomes" id="UP000003505"/>
    </source>
</evidence>
<dbReference type="Proteomes" id="UP000003505">
    <property type="component" value="Unassembled WGS sequence"/>
</dbReference>
<dbReference type="AlphaFoldDB" id="C9LUJ0"/>
<dbReference type="EMBL" id="ACKP02000016">
    <property type="protein sequence ID" value="EEX77423.1"/>
    <property type="molecule type" value="Genomic_DNA"/>
</dbReference>
<protein>
    <submittedName>
        <fullName evidence="1">Uncharacterized protein</fullName>
    </submittedName>
</protein>
<gene>
    <name evidence="1" type="ORF">SELSPUOL_01126</name>
</gene>
<sequence>MRRHFLTCHWGKSGKTETNDDPRARKPAYDKIHCLTYER</sequence>
<accession>C9LUJ0</accession>